<dbReference type="CDD" id="cd00167">
    <property type="entry name" value="SANT"/>
    <property type="match status" value="1"/>
</dbReference>
<dbReference type="EMBL" id="JAPZBO010000002">
    <property type="protein sequence ID" value="KAJ5323913.1"/>
    <property type="molecule type" value="Genomic_DNA"/>
</dbReference>
<name>A0A9W9LCX4_9EURO</name>
<feature type="region of interest" description="Disordered" evidence="1">
    <location>
        <begin position="646"/>
        <end position="701"/>
    </location>
</feature>
<dbReference type="SUPFAM" id="SSF46689">
    <property type="entry name" value="Homeodomain-like"/>
    <property type="match status" value="1"/>
</dbReference>
<dbReference type="GO" id="GO:0000182">
    <property type="term" value="F:rDNA binding"/>
    <property type="evidence" value="ECO:0007669"/>
    <property type="project" value="TreeGrafter"/>
</dbReference>
<dbReference type="GO" id="GO:0000500">
    <property type="term" value="C:RNA polymerase I upstream activating factor complex"/>
    <property type="evidence" value="ECO:0007669"/>
    <property type="project" value="InterPro"/>
</dbReference>
<dbReference type="GO" id="GO:0042790">
    <property type="term" value="P:nucleolar large rRNA transcription by RNA polymerase I"/>
    <property type="evidence" value="ECO:0007669"/>
    <property type="project" value="InterPro"/>
</dbReference>
<evidence type="ECO:0000256" key="1">
    <source>
        <dbReference type="SAM" id="MobiDB-lite"/>
    </source>
</evidence>
<proteinExistence type="predicted"/>
<dbReference type="InterPro" id="IPR009057">
    <property type="entry name" value="Homeodomain-like_sf"/>
</dbReference>
<organism evidence="2 3">
    <name type="scientific">Penicillium atrosanguineum</name>
    <dbReference type="NCBI Taxonomy" id="1132637"/>
    <lineage>
        <taxon>Eukaryota</taxon>
        <taxon>Fungi</taxon>
        <taxon>Dikarya</taxon>
        <taxon>Ascomycota</taxon>
        <taxon>Pezizomycotina</taxon>
        <taxon>Eurotiomycetes</taxon>
        <taxon>Eurotiomycetidae</taxon>
        <taxon>Eurotiales</taxon>
        <taxon>Aspergillaceae</taxon>
        <taxon>Penicillium</taxon>
    </lineage>
</organism>
<reference evidence="2" key="1">
    <citation type="submission" date="2022-12" db="EMBL/GenBank/DDBJ databases">
        <authorList>
            <person name="Petersen C."/>
        </authorList>
    </citation>
    <scope>NUCLEOTIDE SEQUENCE</scope>
    <source>
        <strain evidence="2">IBT 21472</strain>
    </source>
</reference>
<feature type="compositionally biased region" description="Polar residues" evidence="1">
    <location>
        <begin position="504"/>
        <end position="516"/>
    </location>
</feature>
<feature type="compositionally biased region" description="Acidic residues" evidence="1">
    <location>
        <begin position="430"/>
        <end position="447"/>
    </location>
</feature>
<dbReference type="GO" id="GO:0006361">
    <property type="term" value="P:transcription initiation at RNA polymerase I promoter"/>
    <property type="evidence" value="ECO:0007669"/>
    <property type="project" value="TreeGrafter"/>
</dbReference>
<dbReference type="InterPro" id="IPR001005">
    <property type="entry name" value="SANT/Myb"/>
</dbReference>
<dbReference type="InterPro" id="IPR039601">
    <property type="entry name" value="Rrn5"/>
</dbReference>
<feature type="compositionally biased region" description="Low complexity" evidence="1">
    <location>
        <begin position="473"/>
        <end position="485"/>
    </location>
</feature>
<gene>
    <name evidence="2" type="ORF">N7476_002513</name>
</gene>
<protein>
    <recommendedName>
        <fullName evidence="4">Myb-like domain-containing protein</fullName>
    </recommendedName>
</protein>
<feature type="compositionally biased region" description="Low complexity" evidence="1">
    <location>
        <begin position="416"/>
        <end position="426"/>
    </location>
</feature>
<accession>A0A9W9LCX4</accession>
<evidence type="ECO:0000313" key="2">
    <source>
        <dbReference type="EMBL" id="KAJ5323913.1"/>
    </source>
</evidence>
<dbReference type="AlphaFoldDB" id="A0A9W9LCX4"/>
<dbReference type="Proteomes" id="UP001147746">
    <property type="component" value="Unassembled WGS sequence"/>
</dbReference>
<sequence length="738" mass="83338">MSDSDSYEPDDSGSEWESDSDSDLNDGALVIRSIERKTRSSPRAASVSVKDEEDLSNFDFAEYADDDMNTDARQDRVRSLQARLQSIPREALNAYNGLLVEMEKEVELKSMNEHPELLTVEQRHAVVWTATEKELFFNMLDRKGKNGIKEIAAAIPEKSELEVMHYIDCLHEGLVKQHVDNEQNATLLMGDYPGAAEVSGECEEKLEELADIMCLKEEAESSWASRDRYHKYGIITEATAKGLVKDNEVCPPLHGGIDKALNILNVPVWLQLSRKLFMNLGGKRTEDNWIYHQSFSAESPSMTGDALMDFYALTMSITRRLIQSSLFFSMARISAMEQMGEEIDDEVETVRTRDVRAAIETMNMKYDRGNILVDFARRNGVLIKDIQNKKGWKPQVLDYDYVEELLTLDDDEYNEYEGSGSSSPESIVEHEDDDYNGEDEDGDEAEEPVDKPKAQAEEKGQKPQDHTSEPESEPQSQPQSEPTTENIEQKAQPKSAPAPEATIETPTEKPQLQSVPGTVLPPNQPPKARPRRYSEGSYQSEEIEGEEGEAAAAAARIAAAAEDQPSDAEEVHAARIDREYDRRSELHLWQTLQQPIPPLLSNPLIAEEDMGVDSKHRPLIRRRTREEMVPWRDRTLYRAEWEEFGDSGSELETALQENRQKRRKIEAEDAAGSGRDVDSEDYGAFSDFEDGDPMDLDQPRSRPMVAVELPKYGSPAWAAFLQKLTAQSQTQTQTQTQN</sequence>
<evidence type="ECO:0000313" key="3">
    <source>
        <dbReference type="Proteomes" id="UP001147746"/>
    </source>
</evidence>
<feature type="region of interest" description="Disordered" evidence="1">
    <location>
        <begin position="413"/>
        <end position="571"/>
    </location>
</feature>
<dbReference type="Gene3D" id="1.10.10.60">
    <property type="entry name" value="Homeodomain-like"/>
    <property type="match status" value="1"/>
</dbReference>
<dbReference type="GO" id="GO:0001181">
    <property type="term" value="F:RNA polymerase I general transcription initiation factor activity"/>
    <property type="evidence" value="ECO:0007669"/>
    <property type="project" value="TreeGrafter"/>
</dbReference>
<dbReference type="PANTHER" id="PTHR28079">
    <property type="entry name" value="RNA POLYMERASE I-SPECIFIC TRANSCRIPTION INITIATION FACTOR RRN5"/>
    <property type="match status" value="1"/>
</dbReference>
<feature type="compositionally biased region" description="Low complexity" evidence="1">
    <location>
        <begin position="550"/>
        <end position="562"/>
    </location>
</feature>
<feature type="compositionally biased region" description="Basic and acidic residues" evidence="1">
    <location>
        <begin position="448"/>
        <end position="469"/>
    </location>
</feature>
<reference evidence="2" key="2">
    <citation type="journal article" date="2023" name="IMA Fungus">
        <title>Comparative genomic study of the Penicillium genus elucidates a diverse pangenome and 15 lateral gene transfer events.</title>
        <authorList>
            <person name="Petersen C."/>
            <person name="Sorensen T."/>
            <person name="Nielsen M.R."/>
            <person name="Sondergaard T.E."/>
            <person name="Sorensen J.L."/>
            <person name="Fitzpatrick D.A."/>
            <person name="Frisvad J.C."/>
            <person name="Nielsen K.L."/>
        </authorList>
    </citation>
    <scope>NUCLEOTIDE SEQUENCE</scope>
    <source>
        <strain evidence="2">IBT 21472</strain>
    </source>
</reference>
<feature type="region of interest" description="Disordered" evidence="1">
    <location>
        <begin position="1"/>
        <end position="24"/>
    </location>
</feature>
<comment type="caution">
    <text evidence="2">The sequence shown here is derived from an EMBL/GenBank/DDBJ whole genome shotgun (WGS) entry which is preliminary data.</text>
</comment>
<evidence type="ECO:0008006" key="4">
    <source>
        <dbReference type="Google" id="ProtNLM"/>
    </source>
</evidence>
<keyword evidence="3" id="KW-1185">Reference proteome</keyword>
<dbReference type="PANTHER" id="PTHR28079:SF1">
    <property type="entry name" value="RNA POLYMERASE I-SPECIFIC TRANSCRIPTION INITIATION FACTOR RRN5"/>
    <property type="match status" value="1"/>
</dbReference>